<dbReference type="RefSeq" id="WP_037359282.1">
    <property type="nucleotide sequence ID" value="NZ_BHZF01000002.1"/>
</dbReference>
<dbReference type="Proteomes" id="UP000253517">
    <property type="component" value="Unassembled WGS sequence"/>
</dbReference>
<organism evidence="2 3">
    <name type="scientific">Schleiferia thermophila</name>
    <dbReference type="NCBI Taxonomy" id="884107"/>
    <lineage>
        <taxon>Bacteria</taxon>
        <taxon>Pseudomonadati</taxon>
        <taxon>Bacteroidota</taxon>
        <taxon>Flavobacteriia</taxon>
        <taxon>Flavobacteriales</taxon>
        <taxon>Schleiferiaceae</taxon>
        <taxon>Schleiferia</taxon>
    </lineage>
</organism>
<name>A0A369A2W9_9FLAO</name>
<reference evidence="2 3" key="1">
    <citation type="submission" date="2018-07" db="EMBL/GenBank/DDBJ databases">
        <title>Genomic Encyclopedia of Type Strains, Phase IV (KMG-IV): sequencing the most valuable type-strain genomes for metagenomic binning, comparative biology and taxonomic classification.</title>
        <authorList>
            <person name="Goeker M."/>
        </authorList>
    </citation>
    <scope>NUCLEOTIDE SEQUENCE [LARGE SCALE GENOMIC DNA]</scope>
    <source>
        <strain evidence="2 3">DSM 21410</strain>
    </source>
</reference>
<evidence type="ECO:0000313" key="2">
    <source>
        <dbReference type="EMBL" id="RCX03660.1"/>
    </source>
</evidence>
<feature type="transmembrane region" description="Helical" evidence="1">
    <location>
        <begin position="38"/>
        <end position="57"/>
    </location>
</feature>
<keyword evidence="1" id="KW-0472">Membrane</keyword>
<sequence length="155" mass="18056">MKTTTPNYVKWLRVAFLVLTALSIAEYFGAAFSTIPYLWGYSFIVVAALIVLVYAVLGRPYFRMDSTTDIIEFENGFSMFDFLDKYLIVKKDMIREVRLEEGMFKKKLVIAYEDSGEIEEMSFELSFLHDEQIKQILNELQKAQNQPHFYESVTG</sequence>
<dbReference type="EMBL" id="QPJS01000002">
    <property type="protein sequence ID" value="RCX03660.1"/>
    <property type="molecule type" value="Genomic_DNA"/>
</dbReference>
<keyword evidence="1" id="KW-0812">Transmembrane</keyword>
<protein>
    <submittedName>
        <fullName evidence="2">Uncharacterized protein</fullName>
    </submittedName>
</protein>
<gene>
    <name evidence="2" type="ORF">DES35_102111</name>
</gene>
<keyword evidence="1" id="KW-1133">Transmembrane helix</keyword>
<dbReference type="AlphaFoldDB" id="A0A369A2W9"/>
<proteinExistence type="predicted"/>
<comment type="caution">
    <text evidence="2">The sequence shown here is derived from an EMBL/GenBank/DDBJ whole genome shotgun (WGS) entry which is preliminary data.</text>
</comment>
<accession>A0A369A2W9</accession>
<keyword evidence="3" id="KW-1185">Reference proteome</keyword>
<evidence type="ECO:0000256" key="1">
    <source>
        <dbReference type="SAM" id="Phobius"/>
    </source>
</evidence>
<feature type="transmembrane region" description="Helical" evidence="1">
    <location>
        <begin position="12"/>
        <end position="32"/>
    </location>
</feature>
<evidence type="ECO:0000313" key="3">
    <source>
        <dbReference type="Proteomes" id="UP000253517"/>
    </source>
</evidence>